<reference evidence="3 4" key="1">
    <citation type="submission" date="2020-12" db="EMBL/GenBank/DDBJ databases">
        <title>Metabolic potential, ecology and presence of endohyphal bacteria is reflected in genomic diversity of Mucoromycotina.</title>
        <authorList>
            <person name="Muszewska A."/>
            <person name="Okrasinska A."/>
            <person name="Steczkiewicz K."/>
            <person name="Drgas O."/>
            <person name="Orlowska M."/>
            <person name="Perlinska-Lenart U."/>
            <person name="Aleksandrzak-Piekarczyk T."/>
            <person name="Szatraj K."/>
            <person name="Zielenkiewicz U."/>
            <person name="Pilsyk S."/>
            <person name="Malc E."/>
            <person name="Mieczkowski P."/>
            <person name="Kruszewska J.S."/>
            <person name="Biernat P."/>
            <person name="Pawlowska J."/>
        </authorList>
    </citation>
    <scope>NUCLEOTIDE SEQUENCE [LARGE SCALE GENOMIC DNA]</scope>
    <source>
        <strain evidence="3 4">CBS 142.35</strain>
    </source>
</reference>
<dbReference type="AlphaFoldDB" id="A0A8H7S1R1"/>
<keyword evidence="4" id="KW-1185">Reference proteome</keyword>
<evidence type="ECO:0000313" key="3">
    <source>
        <dbReference type="EMBL" id="KAG2221969.1"/>
    </source>
</evidence>
<dbReference type="OrthoDB" id="2013972at2759"/>
<name>A0A8H7S1R1_9FUNG</name>
<comment type="caution">
    <text evidence="3">The sequence shown here is derived from an EMBL/GenBank/DDBJ whole genome shotgun (WGS) entry which is preliminary data.</text>
</comment>
<dbReference type="SUPFAM" id="SSF53335">
    <property type="entry name" value="S-adenosyl-L-methionine-dependent methyltransferases"/>
    <property type="match status" value="1"/>
</dbReference>
<dbReference type="InterPro" id="IPR029063">
    <property type="entry name" value="SAM-dependent_MTases_sf"/>
</dbReference>
<dbReference type="PANTHER" id="PTHR43591">
    <property type="entry name" value="METHYLTRANSFERASE"/>
    <property type="match status" value="1"/>
</dbReference>
<gene>
    <name evidence="3" type="ORF">INT45_010493</name>
</gene>
<protein>
    <recommendedName>
        <fullName evidence="2">Methyltransferase domain-containing protein</fullName>
    </recommendedName>
</protein>
<dbReference type="Proteomes" id="UP000646827">
    <property type="component" value="Unassembled WGS sequence"/>
</dbReference>
<dbReference type="InterPro" id="IPR041698">
    <property type="entry name" value="Methyltransf_25"/>
</dbReference>
<feature type="region of interest" description="Disordered" evidence="1">
    <location>
        <begin position="1"/>
        <end position="30"/>
    </location>
</feature>
<organism evidence="3 4">
    <name type="scientific">Circinella minor</name>
    <dbReference type="NCBI Taxonomy" id="1195481"/>
    <lineage>
        <taxon>Eukaryota</taxon>
        <taxon>Fungi</taxon>
        <taxon>Fungi incertae sedis</taxon>
        <taxon>Mucoromycota</taxon>
        <taxon>Mucoromycotina</taxon>
        <taxon>Mucoromycetes</taxon>
        <taxon>Mucorales</taxon>
        <taxon>Lichtheimiaceae</taxon>
        <taxon>Circinella</taxon>
    </lineage>
</organism>
<evidence type="ECO:0000313" key="4">
    <source>
        <dbReference type="Proteomes" id="UP000646827"/>
    </source>
</evidence>
<dbReference type="EMBL" id="JAEPRB010000095">
    <property type="protein sequence ID" value="KAG2221969.1"/>
    <property type="molecule type" value="Genomic_DNA"/>
</dbReference>
<accession>A0A8H7S1R1</accession>
<evidence type="ECO:0000259" key="2">
    <source>
        <dbReference type="Pfam" id="PF13649"/>
    </source>
</evidence>
<dbReference type="Pfam" id="PF13649">
    <property type="entry name" value="Methyltransf_25"/>
    <property type="match status" value="1"/>
</dbReference>
<feature type="compositionally biased region" description="Low complexity" evidence="1">
    <location>
        <begin position="15"/>
        <end position="30"/>
    </location>
</feature>
<sequence>MGARPSKLSQRDPSVESNNNPSSNQSVSSPTVVIDGRIYHNIESSSYCLPRDEEEQDRLNSEHFAIKALFTSNILPYVEQRLPDDANILDLGCGSGSWVMEMAIEHPNAHVTGIDMSDMFPTAIRPENVTFQLTNIIDGLPYDDNTFDFVHMRQLIVGLRANEWPNVITEIFRVLKPGGLVQLVESDFTEMGHSQLIDAVLTTLHRAMQDRGQDPWIASKLEQLLSDRTFNDIHQETRTIEFGKEGDPIAGEMMWSWKSAMRSLKPFLANRLLKNPDEYNVVIERYFQECTHYHWHMKIWALCARKPSSLVASS</sequence>
<dbReference type="Gene3D" id="3.40.50.150">
    <property type="entry name" value="Vaccinia Virus protein VP39"/>
    <property type="match status" value="1"/>
</dbReference>
<dbReference type="CDD" id="cd02440">
    <property type="entry name" value="AdoMet_MTases"/>
    <property type="match status" value="1"/>
</dbReference>
<evidence type="ECO:0000256" key="1">
    <source>
        <dbReference type="SAM" id="MobiDB-lite"/>
    </source>
</evidence>
<feature type="domain" description="Methyltransferase" evidence="2">
    <location>
        <begin position="88"/>
        <end position="179"/>
    </location>
</feature>
<proteinExistence type="predicted"/>